<evidence type="ECO:0000256" key="7">
    <source>
        <dbReference type="ARBA" id="ARBA00023065"/>
    </source>
</evidence>
<dbReference type="PANTHER" id="PTHR34501">
    <property type="entry name" value="PROTEIN YDDL-RELATED"/>
    <property type="match status" value="1"/>
</dbReference>
<keyword evidence="8" id="KW-0626">Porin</keyword>
<evidence type="ECO:0000313" key="13">
    <source>
        <dbReference type="EMBL" id="KAB7658865.1"/>
    </source>
</evidence>
<evidence type="ECO:0000256" key="6">
    <source>
        <dbReference type="ARBA" id="ARBA00022729"/>
    </source>
</evidence>
<dbReference type="GO" id="GO:0006811">
    <property type="term" value="P:monoatomic ion transport"/>
    <property type="evidence" value="ECO:0007669"/>
    <property type="project" value="UniProtKB-KW"/>
</dbReference>
<evidence type="ECO:0000256" key="8">
    <source>
        <dbReference type="ARBA" id="ARBA00023114"/>
    </source>
</evidence>
<dbReference type="GO" id="GO:0046930">
    <property type="term" value="C:pore complex"/>
    <property type="evidence" value="ECO:0007669"/>
    <property type="project" value="UniProtKB-KW"/>
</dbReference>
<protein>
    <submittedName>
        <fullName evidence="13">Porin</fullName>
    </submittedName>
</protein>
<evidence type="ECO:0000259" key="12">
    <source>
        <dbReference type="Pfam" id="PF13609"/>
    </source>
</evidence>
<comment type="caution">
    <text evidence="13">The sequence shown here is derived from an EMBL/GenBank/DDBJ whole genome shotgun (WGS) entry which is preliminary data.</text>
</comment>
<dbReference type="InterPro" id="IPR033900">
    <property type="entry name" value="Gram_neg_porin_domain"/>
</dbReference>
<dbReference type="SUPFAM" id="SSF56935">
    <property type="entry name" value="Porins"/>
    <property type="match status" value="1"/>
</dbReference>
<feature type="signal peptide" evidence="11">
    <location>
        <begin position="1"/>
        <end position="21"/>
    </location>
</feature>
<dbReference type="OrthoDB" id="8952625at2"/>
<dbReference type="GO" id="GO:0015288">
    <property type="term" value="F:porin activity"/>
    <property type="evidence" value="ECO:0007669"/>
    <property type="project" value="UniProtKB-KW"/>
</dbReference>
<sequence length="381" mass="40646">MFKKSLAAVAVLGAFAGATMASQVTMYGVVDTGLQYKYTDIADGKVSTDDEVHKFALEQGLNASNRFGIKGVEELGNGLKVGFTLENGFKADDGSFKTEKTLFDREASLSVYSDFGTLTMGRMGAVGSGAGTYDLVYLFGDAFDGGDNGVLGFVTSSRADNMVTYQTPKFAGVQGTFQYSFNQKGQEGNKSSLNNQVFAAAATGEFGALNVVGAYEYTNRAAADRIAVRKDAQTFYLGGNFDCGFAKTFAMAQYFEGASAAAGFDINDEFETTGVHPEHAKGLKGYGFHVGTQVPVMAGTLTAGVYYVDAKIKDYYDVGDVKDVDVAYIGGAARYVYPLSKRTAVYVGGGVAQSTVDNWNNNGSDYKKFLAQAYTGLTHRF</sequence>
<dbReference type="InterPro" id="IPR023614">
    <property type="entry name" value="Porin_dom_sf"/>
</dbReference>
<accession>A0A6I1EJK1</accession>
<evidence type="ECO:0000256" key="9">
    <source>
        <dbReference type="ARBA" id="ARBA00023136"/>
    </source>
</evidence>
<evidence type="ECO:0000256" key="5">
    <source>
        <dbReference type="ARBA" id="ARBA00022692"/>
    </source>
</evidence>
<keyword evidence="6 11" id="KW-0732">Signal</keyword>
<gene>
    <name evidence="13" type="ORF">GBM95_07200</name>
</gene>
<evidence type="ECO:0000256" key="2">
    <source>
        <dbReference type="ARBA" id="ARBA00011233"/>
    </source>
</evidence>
<evidence type="ECO:0000256" key="4">
    <source>
        <dbReference type="ARBA" id="ARBA00022452"/>
    </source>
</evidence>
<feature type="chain" id="PRO_5026230209" evidence="11">
    <location>
        <begin position="22"/>
        <end position="381"/>
    </location>
</feature>
<dbReference type="Gene3D" id="2.40.160.10">
    <property type="entry name" value="Porin"/>
    <property type="match status" value="1"/>
</dbReference>
<dbReference type="InterPro" id="IPR002299">
    <property type="entry name" value="Porin_Neis"/>
</dbReference>
<evidence type="ECO:0000256" key="3">
    <source>
        <dbReference type="ARBA" id="ARBA00022448"/>
    </source>
</evidence>
<dbReference type="Pfam" id="PF13609">
    <property type="entry name" value="Porin_4"/>
    <property type="match status" value="1"/>
</dbReference>
<dbReference type="EMBL" id="WEHX01000043">
    <property type="protein sequence ID" value="KAB7658865.1"/>
    <property type="molecule type" value="Genomic_DNA"/>
</dbReference>
<comment type="subunit">
    <text evidence="2">Homotrimer.</text>
</comment>
<evidence type="ECO:0000256" key="10">
    <source>
        <dbReference type="ARBA" id="ARBA00023237"/>
    </source>
</evidence>
<feature type="domain" description="Porin" evidence="12">
    <location>
        <begin position="8"/>
        <end position="351"/>
    </location>
</feature>
<dbReference type="InterPro" id="IPR050298">
    <property type="entry name" value="Gram-neg_bact_OMP"/>
</dbReference>
<evidence type="ECO:0000313" key="14">
    <source>
        <dbReference type="Proteomes" id="UP000430564"/>
    </source>
</evidence>
<proteinExistence type="predicted"/>
<name>A0A6I1EJK1_9BURK</name>
<keyword evidence="10" id="KW-0998">Cell outer membrane</keyword>
<dbReference type="AlphaFoldDB" id="A0A6I1EJK1"/>
<keyword evidence="4" id="KW-1134">Transmembrane beta strand</keyword>
<dbReference type="Proteomes" id="UP000430564">
    <property type="component" value="Unassembled WGS sequence"/>
</dbReference>
<keyword evidence="3" id="KW-0813">Transport</keyword>
<comment type="subcellular location">
    <subcellularLocation>
        <location evidence="1">Cell outer membrane</location>
        <topology evidence="1">Multi-pass membrane protein</topology>
    </subcellularLocation>
</comment>
<keyword evidence="9" id="KW-0472">Membrane</keyword>
<dbReference type="CDD" id="cd00342">
    <property type="entry name" value="gram_neg_porins"/>
    <property type="match status" value="1"/>
</dbReference>
<evidence type="ECO:0000256" key="1">
    <source>
        <dbReference type="ARBA" id="ARBA00004571"/>
    </source>
</evidence>
<dbReference type="PANTHER" id="PTHR34501:SF9">
    <property type="entry name" value="MAJOR OUTER MEMBRANE PROTEIN P.IA"/>
    <property type="match status" value="1"/>
</dbReference>
<dbReference type="PRINTS" id="PR00184">
    <property type="entry name" value="NEISSPPORIN"/>
</dbReference>
<evidence type="ECO:0000256" key="11">
    <source>
        <dbReference type="SAM" id="SignalP"/>
    </source>
</evidence>
<reference evidence="13 14" key="1">
    <citation type="submission" date="2019-10" db="EMBL/GenBank/DDBJ databases">
        <title>Genome diversity of Sutterella seckii.</title>
        <authorList>
            <person name="Chaplin A.V."/>
            <person name="Sokolova S.R."/>
            <person name="Mosin K.A."/>
            <person name="Ivanova E.L."/>
            <person name="Kochetkova T.O."/>
            <person name="Goltsov A.Y."/>
            <person name="Trofimov D.Y."/>
            <person name="Efimov B.A."/>
        </authorList>
    </citation>
    <scope>NUCLEOTIDE SEQUENCE [LARGE SCALE GENOMIC DNA]</scope>
    <source>
        <strain evidence="13 14">ASD393</strain>
    </source>
</reference>
<keyword evidence="7" id="KW-0406">Ion transport</keyword>
<keyword evidence="5" id="KW-0812">Transmembrane</keyword>
<dbReference type="GO" id="GO:0009279">
    <property type="term" value="C:cell outer membrane"/>
    <property type="evidence" value="ECO:0007669"/>
    <property type="project" value="UniProtKB-SubCell"/>
</dbReference>
<organism evidence="13 14">
    <name type="scientific">Sutterella seckii</name>
    <dbReference type="NCBI Taxonomy" id="1944635"/>
    <lineage>
        <taxon>Bacteria</taxon>
        <taxon>Pseudomonadati</taxon>
        <taxon>Pseudomonadota</taxon>
        <taxon>Betaproteobacteria</taxon>
        <taxon>Burkholderiales</taxon>
        <taxon>Sutterellaceae</taxon>
        <taxon>Sutterella</taxon>
    </lineage>
</organism>